<feature type="domain" description="Zn(2)-C6 fungal-type" evidence="4">
    <location>
        <begin position="59"/>
        <end position="89"/>
    </location>
</feature>
<evidence type="ECO:0000259" key="4">
    <source>
        <dbReference type="PROSITE" id="PS50048"/>
    </source>
</evidence>
<evidence type="ECO:0000313" key="5">
    <source>
        <dbReference type="EMBL" id="KNF04571.1"/>
    </source>
</evidence>
<dbReference type="InterPro" id="IPR001138">
    <property type="entry name" value="Zn2Cys6_DnaBD"/>
</dbReference>
<reference evidence="6" key="1">
    <citation type="submission" date="2014-03" db="EMBL/GenBank/DDBJ databases">
        <title>The Genome Sequence of Puccinia striiformis f. sp. tritici PST-78.</title>
        <authorList>
            <consortium name="The Broad Institute Genome Sequencing Platform"/>
            <person name="Cuomo C."/>
            <person name="Hulbert S."/>
            <person name="Chen X."/>
            <person name="Walker B."/>
            <person name="Young S.K."/>
            <person name="Zeng Q."/>
            <person name="Gargeya S."/>
            <person name="Fitzgerald M."/>
            <person name="Haas B."/>
            <person name="Abouelleil A."/>
            <person name="Alvarado L."/>
            <person name="Arachchi H.M."/>
            <person name="Berlin A.M."/>
            <person name="Chapman S.B."/>
            <person name="Goldberg J."/>
            <person name="Griggs A."/>
            <person name="Gujja S."/>
            <person name="Hansen M."/>
            <person name="Howarth C."/>
            <person name="Imamovic A."/>
            <person name="Larimer J."/>
            <person name="McCowan C."/>
            <person name="Montmayeur A."/>
            <person name="Murphy C."/>
            <person name="Neiman D."/>
            <person name="Pearson M."/>
            <person name="Priest M."/>
            <person name="Roberts A."/>
            <person name="Saif S."/>
            <person name="Shea T."/>
            <person name="Sisk P."/>
            <person name="Sykes S."/>
            <person name="Wortman J."/>
            <person name="Nusbaum C."/>
            <person name="Birren B."/>
        </authorList>
    </citation>
    <scope>NUCLEOTIDE SEQUENCE [LARGE SCALE GENOMIC DNA]</scope>
    <source>
        <strain evidence="6">race PST-78</strain>
    </source>
</reference>
<evidence type="ECO:0000256" key="2">
    <source>
        <dbReference type="ARBA" id="ARBA00023242"/>
    </source>
</evidence>
<dbReference type="OrthoDB" id="4456959at2759"/>
<feature type="region of interest" description="Disordered" evidence="3">
    <location>
        <begin position="1"/>
        <end position="54"/>
    </location>
</feature>
<dbReference type="SMART" id="SM00906">
    <property type="entry name" value="Fungal_trans"/>
    <property type="match status" value="1"/>
</dbReference>
<dbReference type="EMBL" id="AJIL01000012">
    <property type="protein sequence ID" value="KNF04571.1"/>
    <property type="molecule type" value="Genomic_DNA"/>
</dbReference>
<gene>
    <name evidence="5" type="ORF">PSTG_02481</name>
</gene>
<sequence>MEMKNYPSKNQPAEETREQAAEQDQQSKRRRYREWLPHSDQNLSPTYPHNPIHPGIPRSCDRCRASKVKCAFENGRCHACTKAGLTCTFANPGSLAERPPTYKDVEQLTARIRSLERLLYAVDPSLNLNDLPDPFMLASRFHDPPQGSSSRLSSIAEHHQQQQQRSPPCGLGTSSNPEQPSIVITGFDAQQSIPFKPPITTAHWSESDKSRSMTDYTGVTIQADCYIGPNSVFSTPEADVFRLPNLPPCESAGTVYPTDSFIRNQRAEYVASTRSFYPEPDLELELIKIYFQNFHPFVPILHPASFHALHRCGLAQTNVSFRALCLLIFNIASRHSSDPRVLLDLAGNRQSSRQFCGLRYAYAAYLSLFQLFNHHTNLFDLQAFVLLAISSTNALQPTISWIFVEQGLLRAQESGAHREVHPAWNANPLEDYLRRQAFFQLYELDHKLSATLGRTPSIQAEDFDLKPPTPQPGDPLGIFVNPYTRIPPDVHEIYNAFDLVRVSLLQVGSLHSMLPLLNLMKTSPNKHHYHPDGGIDSSFRSLKTLVDQIDRHATKWFDNLPFFLKRSNVESGPELLLFSVLVTTSYYEFQQLIHRTLFNYEEIEAGEEMGALGTGKKQTKTQRKNPHLSRCISYSVSAIQEMSKLRLRGLLTDTFFWLPGRVTLAAILLICSIRKQRKSIGRLEEIMRREHISLAIKILDDLAPSTYAATVHSKTIRILFGLLDVENPSLLESLASQTTEEINSPLLPTTGRHQSSDKSMPGNGSVLGGRCVASCSSSGEDPSPPAPAPPSGWDPIELTAFAYADPAGTTNQAFPFARPQHS</sequence>
<feature type="compositionally biased region" description="Pro residues" evidence="3">
    <location>
        <begin position="782"/>
        <end position="792"/>
    </location>
</feature>
<keyword evidence="6" id="KW-1185">Reference proteome</keyword>
<proteinExistence type="predicted"/>
<name>A0A0L0VZ69_9BASI</name>
<comment type="caution">
    <text evidence="5">The sequence shown here is derived from an EMBL/GenBank/DDBJ whole genome shotgun (WGS) entry which is preliminary data.</text>
</comment>
<evidence type="ECO:0000313" key="6">
    <source>
        <dbReference type="Proteomes" id="UP000054564"/>
    </source>
</evidence>
<dbReference type="CDD" id="cd00067">
    <property type="entry name" value="GAL4"/>
    <property type="match status" value="1"/>
</dbReference>
<keyword evidence="1" id="KW-0479">Metal-binding</keyword>
<dbReference type="GO" id="GO:0000981">
    <property type="term" value="F:DNA-binding transcription factor activity, RNA polymerase II-specific"/>
    <property type="evidence" value="ECO:0007669"/>
    <property type="project" value="InterPro"/>
</dbReference>
<dbReference type="GO" id="GO:0008270">
    <property type="term" value="F:zinc ion binding"/>
    <property type="evidence" value="ECO:0007669"/>
    <property type="project" value="InterPro"/>
</dbReference>
<feature type="region of interest" description="Disordered" evidence="3">
    <location>
        <begin position="139"/>
        <end position="177"/>
    </location>
</feature>
<dbReference type="GO" id="GO:0006351">
    <property type="term" value="P:DNA-templated transcription"/>
    <property type="evidence" value="ECO:0007669"/>
    <property type="project" value="InterPro"/>
</dbReference>
<organism evidence="5 6">
    <name type="scientific">Puccinia striiformis f. sp. tritici PST-78</name>
    <dbReference type="NCBI Taxonomy" id="1165861"/>
    <lineage>
        <taxon>Eukaryota</taxon>
        <taxon>Fungi</taxon>
        <taxon>Dikarya</taxon>
        <taxon>Basidiomycota</taxon>
        <taxon>Pucciniomycotina</taxon>
        <taxon>Pucciniomycetes</taxon>
        <taxon>Pucciniales</taxon>
        <taxon>Pucciniaceae</taxon>
        <taxon>Puccinia</taxon>
    </lineage>
</organism>
<dbReference type="InterPro" id="IPR007219">
    <property type="entry name" value="XnlR_reg_dom"/>
</dbReference>
<dbReference type="PROSITE" id="PS50048">
    <property type="entry name" value="ZN2_CY6_FUNGAL_2"/>
    <property type="match status" value="1"/>
</dbReference>
<keyword evidence="2" id="KW-0539">Nucleus</keyword>
<dbReference type="PROSITE" id="PS00463">
    <property type="entry name" value="ZN2_CY6_FUNGAL_1"/>
    <property type="match status" value="1"/>
</dbReference>
<dbReference type="STRING" id="1165861.A0A0L0VZ69"/>
<dbReference type="SUPFAM" id="SSF57701">
    <property type="entry name" value="Zn2/Cys6 DNA-binding domain"/>
    <property type="match status" value="1"/>
</dbReference>
<dbReference type="PANTHER" id="PTHR46910:SF1">
    <property type="entry name" value="MISCELLANEOUS ZN(II)2CYS6 TRANSCRIPTION FACTOR (EUROFUNG)-RELATED"/>
    <property type="match status" value="1"/>
</dbReference>
<dbReference type="Gene3D" id="4.10.240.10">
    <property type="entry name" value="Zn(2)-C6 fungal-type DNA-binding domain"/>
    <property type="match status" value="1"/>
</dbReference>
<dbReference type="Pfam" id="PF04082">
    <property type="entry name" value="Fungal_trans"/>
    <property type="match status" value="1"/>
</dbReference>
<dbReference type="AlphaFoldDB" id="A0A0L0VZ69"/>
<dbReference type="CDD" id="cd12148">
    <property type="entry name" value="fungal_TF_MHR"/>
    <property type="match status" value="1"/>
</dbReference>
<dbReference type="PANTHER" id="PTHR46910">
    <property type="entry name" value="TRANSCRIPTION FACTOR PDR1"/>
    <property type="match status" value="1"/>
</dbReference>
<feature type="region of interest" description="Disordered" evidence="3">
    <location>
        <begin position="741"/>
        <end position="797"/>
    </location>
</feature>
<feature type="compositionally biased region" description="Polar residues" evidence="3">
    <location>
        <begin position="161"/>
        <end position="177"/>
    </location>
</feature>
<accession>A0A0L0VZ69</accession>
<dbReference type="SMART" id="SM00066">
    <property type="entry name" value="GAL4"/>
    <property type="match status" value="1"/>
</dbReference>
<protein>
    <recommendedName>
        <fullName evidence="4">Zn(2)-C6 fungal-type domain-containing protein</fullName>
    </recommendedName>
</protein>
<evidence type="ECO:0000256" key="1">
    <source>
        <dbReference type="ARBA" id="ARBA00022723"/>
    </source>
</evidence>
<dbReference type="InterPro" id="IPR050987">
    <property type="entry name" value="AtrR-like"/>
</dbReference>
<dbReference type="GO" id="GO:0003677">
    <property type="term" value="F:DNA binding"/>
    <property type="evidence" value="ECO:0007669"/>
    <property type="project" value="InterPro"/>
</dbReference>
<dbReference type="Pfam" id="PF00172">
    <property type="entry name" value="Zn_clus"/>
    <property type="match status" value="1"/>
</dbReference>
<dbReference type="InterPro" id="IPR036864">
    <property type="entry name" value="Zn2-C6_fun-type_DNA-bd_sf"/>
</dbReference>
<dbReference type="Proteomes" id="UP000054564">
    <property type="component" value="Unassembled WGS sequence"/>
</dbReference>
<evidence type="ECO:0000256" key="3">
    <source>
        <dbReference type="SAM" id="MobiDB-lite"/>
    </source>
</evidence>